<reference evidence="1" key="1">
    <citation type="journal article" date="2013" name="Environ. Microbiol.">
        <title>Microbiota from the distal guts of lean and obese adolescents exhibit partial functional redundancy besides clear differences in community structure.</title>
        <authorList>
            <person name="Ferrer M."/>
            <person name="Ruiz A."/>
            <person name="Lanza F."/>
            <person name="Haange S.B."/>
            <person name="Oberbach A."/>
            <person name="Till H."/>
            <person name="Bargiela R."/>
            <person name="Campoy C."/>
            <person name="Segura M.T."/>
            <person name="Richter M."/>
            <person name="von Bergen M."/>
            <person name="Seifert J."/>
            <person name="Suarez A."/>
        </authorList>
    </citation>
    <scope>NUCLEOTIDE SEQUENCE</scope>
</reference>
<dbReference type="AlphaFoldDB" id="K1S0N6"/>
<protein>
    <submittedName>
        <fullName evidence="1">Uncharacterized protein</fullName>
    </submittedName>
</protein>
<organism evidence="1">
    <name type="scientific">human gut metagenome</name>
    <dbReference type="NCBI Taxonomy" id="408170"/>
    <lineage>
        <taxon>unclassified sequences</taxon>
        <taxon>metagenomes</taxon>
        <taxon>organismal metagenomes</taxon>
    </lineage>
</organism>
<dbReference type="EMBL" id="AJWY01013377">
    <property type="protein sequence ID" value="EKC47290.1"/>
    <property type="molecule type" value="Genomic_DNA"/>
</dbReference>
<comment type="caution">
    <text evidence="1">The sequence shown here is derived from an EMBL/GenBank/DDBJ whole genome shotgun (WGS) entry which is preliminary data.</text>
</comment>
<gene>
    <name evidence="1" type="ORF">LEA_19452</name>
</gene>
<name>K1S0N6_9ZZZZ</name>
<sequence>MEIQAAVKDRSEDGTPLMLIGSLHIITKRKQIEQELIKTKEQAEESNRLKIHVPCKYES</sequence>
<evidence type="ECO:0000313" key="1">
    <source>
        <dbReference type="EMBL" id="EKC47290.1"/>
    </source>
</evidence>
<accession>K1S0N6</accession>
<proteinExistence type="predicted"/>